<dbReference type="EMBL" id="BOSM01000001">
    <property type="protein sequence ID" value="GIP56793.1"/>
    <property type="molecule type" value="Genomic_DNA"/>
</dbReference>
<feature type="chain" id="PRO_5045237812" evidence="1">
    <location>
        <begin position="29"/>
        <end position="252"/>
    </location>
</feature>
<evidence type="ECO:0000313" key="3">
    <source>
        <dbReference type="Proteomes" id="UP000681290"/>
    </source>
</evidence>
<gene>
    <name evidence="2" type="ORF">J15TS10_06070</name>
</gene>
<evidence type="ECO:0000313" key="2">
    <source>
        <dbReference type="EMBL" id="GIP56793.1"/>
    </source>
</evidence>
<keyword evidence="3" id="KW-1185">Reference proteome</keyword>
<proteinExistence type="predicted"/>
<reference evidence="2 3" key="1">
    <citation type="submission" date="2021-03" db="EMBL/GenBank/DDBJ databases">
        <title>Antimicrobial resistance genes in bacteria isolated from Japanese honey, and their potential for conferring macrolide and lincosamide resistance in the American foulbrood pathogen Paenibacillus larvae.</title>
        <authorList>
            <person name="Okamoto M."/>
            <person name="Kumagai M."/>
            <person name="Kanamori H."/>
            <person name="Takamatsu D."/>
        </authorList>
    </citation>
    <scope>NUCLEOTIDE SEQUENCE [LARGE SCALE GENOMIC DNA]</scope>
    <source>
        <strain evidence="2 3">J15TS10</strain>
    </source>
</reference>
<accession>A0ABQ4MLD0</accession>
<sequence length="252" mass="26918">MIFQRKTTTVILAIIMIFSVLFSPASYALEAQPGNGTCTSCNGKGKSDYKPASAEQENKMVGIIQKEANATTPKFSAKSLTNTNETTREVLIVKDTPDLGFVLEKNTVKRTLSIYGVDLTAGVIFAHADFSFTTDVNGNQIFTISSSQKVQQFKITTDGRLIDLMTNKEVDINTVEFTQLAGVQDQKSTSTITSLASCREYVGTMCGLMSGYGMAELCALAALAGGLPGLGCAIIYAAIATWGCSSAMDLFC</sequence>
<dbReference type="RefSeq" id="WP_213588824.1">
    <property type="nucleotide sequence ID" value="NZ_BOSM01000001.1"/>
</dbReference>
<evidence type="ECO:0000256" key="1">
    <source>
        <dbReference type="SAM" id="SignalP"/>
    </source>
</evidence>
<organism evidence="2 3">
    <name type="scientific">Paenibacillus woosongensis</name>
    <dbReference type="NCBI Taxonomy" id="307580"/>
    <lineage>
        <taxon>Bacteria</taxon>
        <taxon>Bacillati</taxon>
        <taxon>Bacillota</taxon>
        <taxon>Bacilli</taxon>
        <taxon>Bacillales</taxon>
        <taxon>Paenibacillaceae</taxon>
        <taxon>Paenibacillus</taxon>
    </lineage>
</organism>
<keyword evidence="1" id="KW-0732">Signal</keyword>
<dbReference type="Proteomes" id="UP000681290">
    <property type="component" value="Unassembled WGS sequence"/>
</dbReference>
<feature type="signal peptide" evidence="1">
    <location>
        <begin position="1"/>
        <end position="28"/>
    </location>
</feature>
<protein>
    <submittedName>
        <fullName evidence="2">Uncharacterized protein</fullName>
    </submittedName>
</protein>
<comment type="caution">
    <text evidence="2">The sequence shown here is derived from an EMBL/GenBank/DDBJ whole genome shotgun (WGS) entry which is preliminary data.</text>
</comment>
<name>A0ABQ4MLD0_9BACL</name>